<feature type="transmembrane region" description="Helical" evidence="6">
    <location>
        <begin position="178"/>
        <end position="198"/>
    </location>
</feature>
<evidence type="ECO:0000313" key="8">
    <source>
        <dbReference type="EMBL" id="ADO83476.1"/>
    </source>
</evidence>
<keyword evidence="4 6" id="KW-1133">Transmembrane helix</keyword>
<dbReference type="Proteomes" id="UP000006875">
    <property type="component" value="Chromosome"/>
</dbReference>
<dbReference type="HOGENOM" id="CLU_033863_21_3_0"/>
<feature type="transmembrane region" description="Helical" evidence="6">
    <location>
        <begin position="36"/>
        <end position="58"/>
    </location>
</feature>
<dbReference type="EMBL" id="CP002281">
    <property type="protein sequence ID" value="ADO83476.1"/>
    <property type="molecule type" value="Genomic_DNA"/>
</dbReference>
<organism evidence="8 9">
    <name type="scientific">Ilyobacter polytropus (strain ATCC 51220 / DSM 2926 / LMG 16218 / CuHBu1)</name>
    <dbReference type="NCBI Taxonomy" id="572544"/>
    <lineage>
        <taxon>Bacteria</taxon>
        <taxon>Fusobacteriati</taxon>
        <taxon>Fusobacteriota</taxon>
        <taxon>Fusobacteriia</taxon>
        <taxon>Fusobacteriales</taxon>
        <taxon>Fusobacteriaceae</taxon>
        <taxon>Ilyobacter</taxon>
    </lineage>
</organism>
<dbReference type="PANTHER" id="PTHR42920:SF5">
    <property type="entry name" value="EAMA DOMAIN-CONTAINING PROTEIN"/>
    <property type="match status" value="1"/>
</dbReference>
<gene>
    <name evidence="8" type="ordered locus">Ilyop_1705</name>
</gene>
<dbReference type="AlphaFoldDB" id="E3HA71"/>
<feature type="domain" description="EamA" evidence="7">
    <location>
        <begin position="149"/>
        <end position="280"/>
    </location>
</feature>
<feature type="transmembrane region" description="Helical" evidence="6">
    <location>
        <begin position="70"/>
        <end position="92"/>
    </location>
</feature>
<dbReference type="SUPFAM" id="SSF103481">
    <property type="entry name" value="Multidrug resistance efflux transporter EmrE"/>
    <property type="match status" value="2"/>
</dbReference>
<dbReference type="eggNOG" id="COG0697">
    <property type="taxonomic scope" value="Bacteria"/>
</dbReference>
<sequence>MNKNHNSIFADIALLLVAVIWGSGFTATQVSLDSGFLPFTTMAIRFGIAAILMSVIFIKKLKYINKKDIIAGSVVGFFLFTAFASQTIGLQFTTPSKNAFLTATNVILVPFIYWFMSKKKPDIYSVTAAFICVCGIAFISLEKDLTLGIGDSLSLLCAILFAFHISSTGFYSHKVDTTVLSVTQMWFASILSFIGAFFTETFPNSVPVNGVLSVIYIGVFGTMIAFFIQTTAQKYTTPTKTAIILSTEALFGTIFSVIILKEIITAKMIIGGISIFLAIITAETKWKFFYKGKAKIIKSDL</sequence>
<name>E3HA71_ILYPC</name>
<keyword evidence="9" id="KW-1185">Reference proteome</keyword>
<evidence type="ECO:0000256" key="1">
    <source>
        <dbReference type="ARBA" id="ARBA00004651"/>
    </source>
</evidence>
<evidence type="ECO:0000256" key="6">
    <source>
        <dbReference type="SAM" id="Phobius"/>
    </source>
</evidence>
<dbReference type="InterPro" id="IPR037185">
    <property type="entry name" value="EmrE-like"/>
</dbReference>
<feature type="transmembrane region" description="Helical" evidence="6">
    <location>
        <begin position="210"/>
        <end position="229"/>
    </location>
</feature>
<dbReference type="InterPro" id="IPR000620">
    <property type="entry name" value="EamA_dom"/>
</dbReference>
<feature type="transmembrane region" description="Helical" evidence="6">
    <location>
        <begin position="123"/>
        <end position="141"/>
    </location>
</feature>
<keyword evidence="2" id="KW-1003">Cell membrane</keyword>
<feature type="transmembrane region" description="Helical" evidence="6">
    <location>
        <begin position="12"/>
        <end position="30"/>
    </location>
</feature>
<evidence type="ECO:0000256" key="4">
    <source>
        <dbReference type="ARBA" id="ARBA00022989"/>
    </source>
</evidence>
<evidence type="ECO:0000313" key="9">
    <source>
        <dbReference type="Proteomes" id="UP000006875"/>
    </source>
</evidence>
<keyword evidence="3 6" id="KW-0812">Transmembrane</keyword>
<proteinExistence type="predicted"/>
<dbReference type="RefSeq" id="WP_013388143.1">
    <property type="nucleotide sequence ID" value="NC_014632.1"/>
</dbReference>
<feature type="transmembrane region" description="Helical" evidence="6">
    <location>
        <begin position="153"/>
        <end position="171"/>
    </location>
</feature>
<feature type="domain" description="EamA" evidence="7">
    <location>
        <begin position="9"/>
        <end position="140"/>
    </location>
</feature>
<feature type="transmembrane region" description="Helical" evidence="6">
    <location>
        <begin position="266"/>
        <end position="286"/>
    </location>
</feature>
<accession>E3HA71</accession>
<dbReference type="Pfam" id="PF00892">
    <property type="entry name" value="EamA"/>
    <property type="match status" value="2"/>
</dbReference>
<dbReference type="OrthoDB" id="9804865at2"/>
<evidence type="ECO:0000256" key="3">
    <source>
        <dbReference type="ARBA" id="ARBA00022692"/>
    </source>
</evidence>
<feature type="transmembrane region" description="Helical" evidence="6">
    <location>
        <begin position="241"/>
        <end position="260"/>
    </location>
</feature>
<dbReference type="GO" id="GO:0005886">
    <property type="term" value="C:plasma membrane"/>
    <property type="evidence" value="ECO:0007669"/>
    <property type="project" value="UniProtKB-SubCell"/>
</dbReference>
<feature type="transmembrane region" description="Helical" evidence="6">
    <location>
        <begin position="98"/>
        <end position="116"/>
    </location>
</feature>
<protein>
    <recommendedName>
        <fullName evidence="7">EamA domain-containing protein</fullName>
    </recommendedName>
</protein>
<dbReference type="PANTHER" id="PTHR42920">
    <property type="entry name" value="OS03G0707200 PROTEIN-RELATED"/>
    <property type="match status" value="1"/>
</dbReference>
<dbReference type="KEGG" id="ipo:Ilyop_1705"/>
<evidence type="ECO:0000256" key="5">
    <source>
        <dbReference type="ARBA" id="ARBA00023136"/>
    </source>
</evidence>
<dbReference type="InterPro" id="IPR051258">
    <property type="entry name" value="Diverse_Substrate_Transporter"/>
</dbReference>
<evidence type="ECO:0000259" key="7">
    <source>
        <dbReference type="Pfam" id="PF00892"/>
    </source>
</evidence>
<reference evidence="8 9" key="1">
    <citation type="journal article" date="2010" name="Stand. Genomic Sci.">
        <title>Complete genome sequence of Ilyobacter polytropus type strain (CuHbu1).</title>
        <authorList>
            <person name="Sikorski J."/>
            <person name="Chertkov O."/>
            <person name="Lapidus A."/>
            <person name="Nolan M."/>
            <person name="Lucas S."/>
            <person name="Del Rio T.G."/>
            <person name="Tice H."/>
            <person name="Cheng J.F."/>
            <person name="Tapia R."/>
            <person name="Han C."/>
            <person name="Goodwin L."/>
            <person name="Pitluck S."/>
            <person name="Liolios K."/>
            <person name="Ivanova N."/>
            <person name="Mavromatis K."/>
            <person name="Mikhailova N."/>
            <person name="Pati A."/>
            <person name="Chen A."/>
            <person name="Palaniappan K."/>
            <person name="Land M."/>
            <person name="Hauser L."/>
            <person name="Chang Y.J."/>
            <person name="Jeffries C.D."/>
            <person name="Brambilla E."/>
            <person name="Yasawong M."/>
            <person name="Rohde M."/>
            <person name="Pukall R."/>
            <person name="Spring S."/>
            <person name="Goker M."/>
            <person name="Woyke T."/>
            <person name="Bristow J."/>
            <person name="Eisen J.A."/>
            <person name="Markowitz V."/>
            <person name="Hugenholtz P."/>
            <person name="Kyrpides N.C."/>
            <person name="Klenk H.P."/>
        </authorList>
    </citation>
    <scope>NUCLEOTIDE SEQUENCE [LARGE SCALE GENOMIC DNA]</scope>
    <source>
        <strain evidence="9">ATCC 51220 / DSM 2926 / LMG 16218 / CuHBu1</strain>
    </source>
</reference>
<comment type="subcellular location">
    <subcellularLocation>
        <location evidence="1">Cell membrane</location>
        <topology evidence="1">Multi-pass membrane protein</topology>
    </subcellularLocation>
</comment>
<evidence type="ECO:0000256" key="2">
    <source>
        <dbReference type="ARBA" id="ARBA00022475"/>
    </source>
</evidence>
<keyword evidence="5 6" id="KW-0472">Membrane</keyword>